<dbReference type="InterPro" id="IPR006703">
    <property type="entry name" value="G_AIG1"/>
</dbReference>
<evidence type="ECO:0000256" key="3">
    <source>
        <dbReference type="ARBA" id="ARBA00023134"/>
    </source>
</evidence>
<dbReference type="InParanoid" id="A0A3B1K5N0"/>
<evidence type="ECO:0000256" key="1">
    <source>
        <dbReference type="ARBA" id="ARBA00008535"/>
    </source>
</evidence>
<dbReference type="STRING" id="7994.ENSAMXP00000049803"/>
<dbReference type="AlphaFoldDB" id="A0A3B1K5N0"/>
<dbReference type="PROSITE" id="PS51720">
    <property type="entry name" value="G_AIG1"/>
    <property type="match status" value="1"/>
</dbReference>
<accession>A0A3B1K5N0</accession>
<reference evidence="5" key="4">
    <citation type="submission" date="2025-09" db="UniProtKB">
        <authorList>
            <consortium name="Ensembl"/>
        </authorList>
    </citation>
    <scope>IDENTIFICATION</scope>
</reference>
<name>A0A3B1K5N0_ASTMX</name>
<dbReference type="InterPro" id="IPR027417">
    <property type="entry name" value="P-loop_NTPase"/>
</dbReference>
<evidence type="ECO:0000313" key="5">
    <source>
        <dbReference type="Ensembl" id="ENSAMXP00000049803.1"/>
    </source>
</evidence>
<evidence type="ECO:0000313" key="6">
    <source>
        <dbReference type="Proteomes" id="UP000018467"/>
    </source>
</evidence>
<dbReference type="PANTHER" id="PTHR10903">
    <property type="entry name" value="GTPASE, IMAP FAMILY MEMBER-RELATED"/>
    <property type="match status" value="1"/>
</dbReference>
<dbReference type="Pfam" id="PF04548">
    <property type="entry name" value="AIG1"/>
    <property type="match status" value="1"/>
</dbReference>
<dbReference type="Gene3D" id="3.40.50.300">
    <property type="entry name" value="P-loop containing nucleotide triphosphate hydrolases"/>
    <property type="match status" value="1"/>
</dbReference>
<dbReference type="Bgee" id="ENSAMXG00000037654">
    <property type="expression patterns" value="Expressed in pharyngeal gill and 2 other cell types or tissues"/>
</dbReference>
<dbReference type="GeneTree" id="ENSGT00940000164100"/>
<comment type="similarity">
    <text evidence="1">Belongs to the TRAFAC class TrmE-Era-EngA-EngB-Septin-like GTPase superfamily. AIG1/Toc34/Toc159-like paraseptin GTPase family. IAN subfamily.</text>
</comment>
<keyword evidence="6" id="KW-1185">Reference proteome</keyword>
<protein>
    <recommendedName>
        <fullName evidence="4">AIG1-type G domain-containing protein</fullName>
    </recommendedName>
</protein>
<dbReference type="GO" id="GO:0005525">
    <property type="term" value="F:GTP binding"/>
    <property type="evidence" value="ECO:0007669"/>
    <property type="project" value="UniProtKB-KW"/>
</dbReference>
<organism evidence="5 6">
    <name type="scientific">Astyanax mexicanus</name>
    <name type="common">Blind cave fish</name>
    <name type="synonym">Astyanax fasciatus mexicanus</name>
    <dbReference type="NCBI Taxonomy" id="7994"/>
    <lineage>
        <taxon>Eukaryota</taxon>
        <taxon>Metazoa</taxon>
        <taxon>Chordata</taxon>
        <taxon>Craniata</taxon>
        <taxon>Vertebrata</taxon>
        <taxon>Euteleostomi</taxon>
        <taxon>Actinopterygii</taxon>
        <taxon>Neopterygii</taxon>
        <taxon>Teleostei</taxon>
        <taxon>Ostariophysi</taxon>
        <taxon>Characiformes</taxon>
        <taxon>Characoidei</taxon>
        <taxon>Acestrorhamphidae</taxon>
        <taxon>Acestrorhamphinae</taxon>
        <taxon>Astyanax</taxon>
    </lineage>
</organism>
<proteinExistence type="inferred from homology"/>
<dbReference type="PANTHER" id="PTHR10903:SF170">
    <property type="entry name" value="GTPASE IMAP FAMILY MEMBER 7"/>
    <property type="match status" value="1"/>
</dbReference>
<evidence type="ECO:0000259" key="4">
    <source>
        <dbReference type="PROSITE" id="PS51720"/>
    </source>
</evidence>
<reference evidence="6" key="1">
    <citation type="submission" date="2013-03" db="EMBL/GenBank/DDBJ databases">
        <authorList>
            <person name="Jeffery W."/>
            <person name="Warren W."/>
            <person name="Wilson R.K."/>
        </authorList>
    </citation>
    <scope>NUCLEOTIDE SEQUENCE</scope>
    <source>
        <strain evidence="6">female</strain>
    </source>
</reference>
<evidence type="ECO:0000256" key="2">
    <source>
        <dbReference type="ARBA" id="ARBA00022741"/>
    </source>
</evidence>
<dbReference type="Ensembl" id="ENSAMXT00000047531.1">
    <property type="protein sequence ID" value="ENSAMXP00000049803.1"/>
    <property type="gene ID" value="ENSAMXG00000037654.1"/>
</dbReference>
<dbReference type="FunFam" id="3.40.50.300:FF:000366">
    <property type="entry name" value="GTPase, IMAP family member 2"/>
    <property type="match status" value="1"/>
</dbReference>
<sequence>LMVIQKHRYYNKNIGYEDEPLDSTCLRIVLIGKTGSGKSATETPSGKDVFVRIVGKIQGRTVAVVDTPGLFDTTLSNEDVTEEIQKCISLSAPGPHAFIIVLSVGRFTKEEWETLDLIKKIFGPKAANFSIVLFTREDDLKNQPIEQYIENGDNRMKKLIRDCGGRVLAFDNKNKDREIWRSTKEKKLKKMRDRPGRKK</sequence>
<dbReference type="InterPro" id="IPR045058">
    <property type="entry name" value="GIMA/IAN/Toc"/>
</dbReference>
<dbReference type="SUPFAM" id="SSF52540">
    <property type="entry name" value="P-loop containing nucleoside triphosphate hydrolases"/>
    <property type="match status" value="1"/>
</dbReference>
<feature type="domain" description="AIG1-type G" evidence="4">
    <location>
        <begin position="23"/>
        <end position="199"/>
    </location>
</feature>
<keyword evidence="3" id="KW-0342">GTP-binding</keyword>
<dbReference type="Proteomes" id="UP000018467">
    <property type="component" value="Unassembled WGS sequence"/>
</dbReference>
<reference evidence="6" key="2">
    <citation type="journal article" date="2014" name="Nat. Commun.">
        <title>The cavefish genome reveals candidate genes for eye loss.</title>
        <authorList>
            <person name="McGaugh S.E."/>
            <person name="Gross J.B."/>
            <person name="Aken B."/>
            <person name="Blin M."/>
            <person name="Borowsky R."/>
            <person name="Chalopin D."/>
            <person name="Hinaux H."/>
            <person name="Jeffery W.R."/>
            <person name="Keene A."/>
            <person name="Ma L."/>
            <person name="Minx P."/>
            <person name="Murphy D."/>
            <person name="O'Quin K.E."/>
            <person name="Retaux S."/>
            <person name="Rohner N."/>
            <person name="Searle S.M."/>
            <person name="Stahl B.A."/>
            <person name="Tabin C."/>
            <person name="Volff J.N."/>
            <person name="Yoshizawa M."/>
            <person name="Warren W.C."/>
        </authorList>
    </citation>
    <scope>NUCLEOTIDE SEQUENCE [LARGE SCALE GENOMIC DNA]</scope>
    <source>
        <strain evidence="6">female</strain>
    </source>
</reference>
<reference evidence="5" key="3">
    <citation type="submission" date="2025-08" db="UniProtKB">
        <authorList>
            <consortium name="Ensembl"/>
        </authorList>
    </citation>
    <scope>IDENTIFICATION</scope>
</reference>
<keyword evidence="2" id="KW-0547">Nucleotide-binding</keyword>